<dbReference type="GeneID" id="5972400"/>
<dbReference type="KEGG" id="pno:SNOG_05115"/>
<dbReference type="Proteomes" id="UP000001055">
    <property type="component" value="Unassembled WGS sequence"/>
</dbReference>
<accession>Q0USZ9</accession>
<dbReference type="VEuPathDB" id="FungiDB:JI435_051150"/>
<feature type="domain" description="Protein kinase" evidence="1">
    <location>
        <begin position="105"/>
        <end position="351"/>
    </location>
</feature>
<gene>
    <name evidence="2" type="ORF">SNOG_05115</name>
</gene>
<reference evidence="3" key="1">
    <citation type="journal article" date="2007" name="Plant Cell">
        <title>Dothideomycete-plant interactions illuminated by genome sequencing and EST analysis of the wheat pathogen Stagonospora nodorum.</title>
        <authorList>
            <person name="Hane J.K."/>
            <person name="Lowe R.G."/>
            <person name="Solomon P.S."/>
            <person name="Tan K.C."/>
            <person name="Schoch C.L."/>
            <person name="Spatafora J.W."/>
            <person name="Crous P.W."/>
            <person name="Kodira C."/>
            <person name="Birren B.W."/>
            <person name="Galagan J.E."/>
            <person name="Torriani S.F."/>
            <person name="McDonald B.A."/>
            <person name="Oliver R.P."/>
        </authorList>
    </citation>
    <scope>NUCLEOTIDE SEQUENCE [LARGE SCALE GENOMIC DNA]</scope>
    <source>
        <strain evidence="3">SN15 / ATCC MYA-4574 / FGSC 10173</strain>
    </source>
</reference>
<proteinExistence type="predicted"/>
<dbReference type="SUPFAM" id="SSF56112">
    <property type="entry name" value="Protein kinase-like (PK-like)"/>
    <property type="match status" value="1"/>
</dbReference>
<name>Q0USZ9_PHANO</name>
<dbReference type="InterPro" id="IPR011009">
    <property type="entry name" value="Kinase-like_dom_sf"/>
</dbReference>
<protein>
    <recommendedName>
        <fullName evidence="1">Protein kinase domain-containing protein</fullName>
    </recommendedName>
</protein>
<evidence type="ECO:0000259" key="1">
    <source>
        <dbReference type="SMART" id="SM00220"/>
    </source>
</evidence>
<dbReference type="InterPro" id="IPR000719">
    <property type="entry name" value="Prot_kinase_dom"/>
</dbReference>
<dbReference type="SMART" id="SM00220">
    <property type="entry name" value="S_TKc"/>
    <property type="match status" value="1"/>
</dbReference>
<dbReference type="GO" id="GO:0005524">
    <property type="term" value="F:ATP binding"/>
    <property type="evidence" value="ECO:0007669"/>
    <property type="project" value="InterPro"/>
</dbReference>
<evidence type="ECO:0000313" key="3">
    <source>
        <dbReference type="Proteomes" id="UP000001055"/>
    </source>
</evidence>
<dbReference type="InParanoid" id="Q0USZ9"/>
<dbReference type="Gene3D" id="1.10.510.10">
    <property type="entry name" value="Transferase(Phosphotransferase) domain 1"/>
    <property type="match status" value="1"/>
</dbReference>
<dbReference type="GO" id="GO:0004672">
    <property type="term" value="F:protein kinase activity"/>
    <property type="evidence" value="ECO:0007669"/>
    <property type="project" value="InterPro"/>
</dbReference>
<organism evidence="2 3">
    <name type="scientific">Phaeosphaeria nodorum (strain SN15 / ATCC MYA-4574 / FGSC 10173)</name>
    <name type="common">Glume blotch fungus</name>
    <name type="synonym">Parastagonospora nodorum</name>
    <dbReference type="NCBI Taxonomy" id="321614"/>
    <lineage>
        <taxon>Eukaryota</taxon>
        <taxon>Fungi</taxon>
        <taxon>Dikarya</taxon>
        <taxon>Ascomycota</taxon>
        <taxon>Pezizomycotina</taxon>
        <taxon>Dothideomycetes</taxon>
        <taxon>Pleosporomycetidae</taxon>
        <taxon>Pleosporales</taxon>
        <taxon>Pleosporineae</taxon>
        <taxon>Phaeosphaeriaceae</taxon>
        <taxon>Parastagonospora</taxon>
    </lineage>
</organism>
<dbReference type="RefSeq" id="XP_001795525.1">
    <property type="nucleotide sequence ID" value="XM_001795473.1"/>
</dbReference>
<dbReference type="AlphaFoldDB" id="Q0USZ9"/>
<sequence>MHSPTKKKKLAAEIHSKGLRMFVICAHGKVRMECLRLMLQKGFTDKSLPLKEFRLGNKYFEHDFKKFIESQSIIDIIDISVPAWSALTPGSFVGNIVATDEPLPMQSEAYCGEGAAAIVWTCRFDTMHQDNFKAGNTSIADKTLSHRLAVKVFSDHVQANRERSFVDFLEMNQIQHEHVVKFHFGFEYRGKYHLASQLAEQCLTDRFAKTESNIHDRPWLRLQITGLVDALKTIHGPTNGCVLVELCVWYFHGWVPNGLLQLKNDITEAKNNHRLCWFIETPLSDEELQSGVVAVSPRPLVLVDAVLRKLEALREQNTNMSKVVDVLSKMLNIDPVSRITAARAFAELNAIPVDWEA</sequence>
<evidence type="ECO:0000313" key="2">
    <source>
        <dbReference type="EMBL" id="EAT87506.2"/>
    </source>
</evidence>
<dbReference type="EMBL" id="CH445331">
    <property type="protein sequence ID" value="EAT87506.2"/>
    <property type="molecule type" value="Genomic_DNA"/>
</dbReference>